<dbReference type="InterPro" id="IPR056002">
    <property type="entry name" value="DUF7580"/>
</dbReference>
<sequence>MSGLEIVGVVLGSFPLVVAALEHYSKGISTVKQIFRYKYVFDDIHISLVGSVTIFRQSCEQLLRGLMLPETQLRDLIDMRQGWDDPALDEKLRRRLGNRDHKIYGLSVKQLGKKIDQLKEKLELRDDLSVGNVPAAKQTSADIFPKAQFVRDGVIDDRLCKEFFNPWRCFTGGFSARQCTLALTLATAVLTLCNTSWLRESWCFGDIYFVEENQRVSLANQPYVSANFVLAPTSQQTVQTASRPVLLQVKNQMIFSLGAALLEISYGKPLSFFKEDLDDCSNEHIIMEYSIASRLLDRMSDRESWKYTKAVKYCIHPTPTDPPCSFSLDNEMFRSIFYREVVLPLHENYLMLG</sequence>
<dbReference type="HOGENOM" id="CLU_026305_3_1_1"/>
<dbReference type="Pfam" id="PF24476">
    <property type="entry name" value="DUF7580"/>
    <property type="match status" value="1"/>
</dbReference>
<feature type="domain" description="DUF7580" evidence="2">
    <location>
        <begin position="176"/>
        <end position="348"/>
    </location>
</feature>
<dbReference type="PANTHER" id="PTHR35186:SF4">
    <property type="entry name" value="PRION-INHIBITION AND PROPAGATION HELO DOMAIN-CONTAINING PROTEIN"/>
    <property type="match status" value="1"/>
</dbReference>
<dbReference type="RefSeq" id="XP_007780109.1">
    <property type="nucleotide sequence ID" value="XM_007781919.1"/>
</dbReference>
<protein>
    <recommendedName>
        <fullName evidence="2">DUF7580 domain-containing protein</fullName>
    </recommendedName>
</protein>
<keyword evidence="4" id="KW-1185">Reference proteome</keyword>
<gene>
    <name evidence="3" type="ORF">W97_04025</name>
</gene>
<organism evidence="3 4">
    <name type="scientific">Coniosporium apollinis (strain CBS 100218)</name>
    <name type="common">Rock-inhabiting black yeast</name>
    <dbReference type="NCBI Taxonomy" id="1168221"/>
    <lineage>
        <taxon>Eukaryota</taxon>
        <taxon>Fungi</taxon>
        <taxon>Dikarya</taxon>
        <taxon>Ascomycota</taxon>
        <taxon>Pezizomycotina</taxon>
        <taxon>Dothideomycetes</taxon>
        <taxon>Dothideomycetes incertae sedis</taxon>
        <taxon>Coniosporium</taxon>
    </lineage>
</organism>
<dbReference type="GeneID" id="19901336"/>
<dbReference type="OMA" id="RNGMETI"/>
<feature type="signal peptide" evidence="1">
    <location>
        <begin position="1"/>
        <end position="20"/>
    </location>
</feature>
<accession>R7YS85</accession>
<name>R7YS85_CONA1</name>
<keyword evidence="1" id="KW-0732">Signal</keyword>
<dbReference type="AlphaFoldDB" id="R7YS85"/>
<evidence type="ECO:0000259" key="2">
    <source>
        <dbReference type="Pfam" id="PF24476"/>
    </source>
</evidence>
<dbReference type="STRING" id="1168221.R7YS85"/>
<dbReference type="EMBL" id="JH767570">
    <property type="protein sequence ID" value="EON64792.1"/>
    <property type="molecule type" value="Genomic_DNA"/>
</dbReference>
<evidence type="ECO:0000313" key="3">
    <source>
        <dbReference type="EMBL" id="EON64792.1"/>
    </source>
</evidence>
<proteinExistence type="predicted"/>
<reference evidence="4" key="1">
    <citation type="submission" date="2012-06" db="EMBL/GenBank/DDBJ databases">
        <title>The genome sequence of Coniosporium apollinis CBS 100218.</title>
        <authorList>
            <consortium name="The Broad Institute Genome Sequencing Platform"/>
            <person name="Cuomo C."/>
            <person name="Gorbushina A."/>
            <person name="Noack S."/>
            <person name="Walker B."/>
            <person name="Young S.K."/>
            <person name="Zeng Q."/>
            <person name="Gargeya S."/>
            <person name="Fitzgerald M."/>
            <person name="Haas B."/>
            <person name="Abouelleil A."/>
            <person name="Alvarado L."/>
            <person name="Arachchi H.M."/>
            <person name="Berlin A.M."/>
            <person name="Chapman S.B."/>
            <person name="Goldberg J."/>
            <person name="Griggs A."/>
            <person name="Gujja S."/>
            <person name="Hansen M."/>
            <person name="Howarth C."/>
            <person name="Imamovic A."/>
            <person name="Larimer J."/>
            <person name="McCowan C."/>
            <person name="Montmayeur A."/>
            <person name="Murphy C."/>
            <person name="Neiman D."/>
            <person name="Pearson M."/>
            <person name="Priest M."/>
            <person name="Roberts A."/>
            <person name="Saif S."/>
            <person name="Shea T."/>
            <person name="Sisk P."/>
            <person name="Sykes S."/>
            <person name="Wortman J."/>
            <person name="Nusbaum C."/>
            <person name="Birren B."/>
        </authorList>
    </citation>
    <scope>NUCLEOTIDE SEQUENCE [LARGE SCALE GENOMIC DNA]</scope>
    <source>
        <strain evidence="4">CBS 100218</strain>
    </source>
</reference>
<dbReference type="PANTHER" id="PTHR35186">
    <property type="entry name" value="ANK_REP_REGION DOMAIN-CONTAINING PROTEIN"/>
    <property type="match status" value="1"/>
</dbReference>
<dbReference type="eggNOG" id="ENOG502TDAN">
    <property type="taxonomic scope" value="Eukaryota"/>
</dbReference>
<evidence type="ECO:0000256" key="1">
    <source>
        <dbReference type="SAM" id="SignalP"/>
    </source>
</evidence>
<evidence type="ECO:0000313" key="4">
    <source>
        <dbReference type="Proteomes" id="UP000016924"/>
    </source>
</evidence>
<feature type="chain" id="PRO_5004450046" description="DUF7580 domain-containing protein" evidence="1">
    <location>
        <begin position="21"/>
        <end position="353"/>
    </location>
</feature>
<dbReference type="Proteomes" id="UP000016924">
    <property type="component" value="Unassembled WGS sequence"/>
</dbReference>
<dbReference type="OrthoDB" id="3565018at2759"/>